<gene>
    <name evidence="7 10" type="primary">rsmA</name>
    <name evidence="7" type="synonym">ksgA</name>
    <name evidence="10" type="ORF">CURT_0042</name>
</gene>
<feature type="binding site" evidence="7 8">
    <location>
        <position position="52"/>
    </location>
    <ligand>
        <name>S-adenosyl-L-methionine</name>
        <dbReference type="ChEBI" id="CHEBI:59789"/>
    </ligand>
</feature>
<evidence type="ECO:0000256" key="3">
    <source>
        <dbReference type="ARBA" id="ARBA00022603"/>
    </source>
</evidence>
<dbReference type="SMART" id="SM00650">
    <property type="entry name" value="rADc"/>
    <property type="match status" value="1"/>
</dbReference>
<feature type="domain" description="Ribosomal RNA adenine methylase transferase N-terminal" evidence="9">
    <location>
        <begin position="32"/>
        <end position="199"/>
    </location>
</feature>
<feature type="binding site" evidence="7 8">
    <location>
        <position position="23"/>
    </location>
    <ligand>
        <name>S-adenosyl-L-methionine</name>
        <dbReference type="ChEBI" id="CHEBI:59789"/>
    </ligand>
</feature>
<dbReference type="EMBL" id="CP053832">
    <property type="protein sequence ID" value="QKF83576.1"/>
    <property type="molecule type" value="Genomic_DNA"/>
</dbReference>
<dbReference type="SUPFAM" id="SSF53335">
    <property type="entry name" value="S-adenosyl-L-methionine-dependent methyltransferases"/>
    <property type="match status" value="1"/>
</dbReference>
<dbReference type="GO" id="GO:0005829">
    <property type="term" value="C:cytosol"/>
    <property type="evidence" value="ECO:0007669"/>
    <property type="project" value="TreeGrafter"/>
</dbReference>
<dbReference type="GO" id="GO:0003723">
    <property type="term" value="F:RNA binding"/>
    <property type="evidence" value="ECO:0007669"/>
    <property type="project" value="UniProtKB-UniRule"/>
</dbReference>
<dbReference type="HAMAP" id="MF_00607">
    <property type="entry name" value="16SrRNA_methyltr_A"/>
    <property type="match status" value="1"/>
</dbReference>
<evidence type="ECO:0000256" key="7">
    <source>
        <dbReference type="HAMAP-Rule" id="MF_00607"/>
    </source>
</evidence>
<name>A0AAE7JNJ1_9BACT</name>
<dbReference type="Gene3D" id="1.10.8.100">
    <property type="entry name" value="Ribosomal RNA adenine dimethylase-like, domain 2"/>
    <property type="match status" value="1"/>
</dbReference>
<dbReference type="InterPro" id="IPR023165">
    <property type="entry name" value="rRNA_Ade_diMease-like_C"/>
</dbReference>
<dbReference type="PANTHER" id="PTHR11727:SF7">
    <property type="entry name" value="DIMETHYLADENOSINE TRANSFERASE-RELATED"/>
    <property type="match status" value="1"/>
</dbReference>
<dbReference type="InterPro" id="IPR029063">
    <property type="entry name" value="SAM-dependent_MTases_sf"/>
</dbReference>
<dbReference type="NCBIfam" id="TIGR00755">
    <property type="entry name" value="ksgA"/>
    <property type="match status" value="1"/>
</dbReference>
<feature type="binding site" evidence="7 8">
    <location>
        <position position="118"/>
    </location>
    <ligand>
        <name>S-adenosyl-L-methionine</name>
        <dbReference type="ChEBI" id="CHEBI:59789"/>
    </ligand>
</feature>
<evidence type="ECO:0000256" key="5">
    <source>
        <dbReference type="ARBA" id="ARBA00022691"/>
    </source>
</evidence>
<keyword evidence="6 7" id="KW-0694">RNA-binding</keyword>
<dbReference type="InterPro" id="IPR001737">
    <property type="entry name" value="KsgA/Erm"/>
</dbReference>
<keyword evidence="1 7" id="KW-0963">Cytoplasm</keyword>
<feature type="binding site" evidence="7 8">
    <location>
        <position position="21"/>
    </location>
    <ligand>
        <name>S-adenosyl-L-methionine</name>
        <dbReference type="ChEBI" id="CHEBI:59789"/>
    </ligand>
</feature>
<evidence type="ECO:0000256" key="8">
    <source>
        <dbReference type="PROSITE-ProRule" id="PRU01026"/>
    </source>
</evidence>
<accession>A0AAE7JNJ1</accession>
<keyword evidence="4 7" id="KW-0808">Transferase</keyword>
<evidence type="ECO:0000313" key="10">
    <source>
        <dbReference type="EMBL" id="QKF83576.1"/>
    </source>
</evidence>
<protein>
    <recommendedName>
        <fullName evidence="7">Ribosomal RNA small subunit methyltransferase A</fullName>
        <ecNumber evidence="7">2.1.1.182</ecNumber>
    </recommendedName>
    <alternativeName>
        <fullName evidence="7">16S rRNA (adenine(1518)-N(6)/adenine(1519)-N(6))-dimethyltransferase</fullName>
    </alternativeName>
    <alternativeName>
        <fullName evidence="7">16S rRNA dimethyladenosine transferase</fullName>
    </alternativeName>
    <alternativeName>
        <fullName evidence="7">16S rRNA dimethylase</fullName>
    </alternativeName>
    <alternativeName>
        <fullName evidence="7">S-adenosylmethionine-6-N', N'-adenosyl(rRNA) dimethyltransferase</fullName>
    </alternativeName>
</protein>
<evidence type="ECO:0000313" key="11">
    <source>
        <dbReference type="Proteomes" id="UP000509722"/>
    </source>
</evidence>
<feature type="binding site" evidence="7 8">
    <location>
        <position position="72"/>
    </location>
    <ligand>
        <name>S-adenosyl-L-methionine</name>
        <dbReference type="ChEBI" id="CHEBI:59789"/>
    </ligand>
</feature>
<comment type="catalytic activity">
    <reaction evidence="7">
        <text>adenosine(1518)/adenosine(1519) in 16S rRNA + 4 S-adenosyl-L-methionine = N(6)-dimethyladenosine(1518)/N(6)-dimethyladenosine(1519) in 16S rRNA + 4 S-adenosyl-L-homocysteine + 4 H(+)</text>
        <dbReference type="Rhea" id="RHEA:19609"/>
        <dbReference type="Rhea" id="RHEA-COMP:10232"/>
        <dbReference type="Rhea" id="RHEA-COMP:10233"/>
        <dbReference type="ChEBI" id="CHEBI:15378"/>
        <dbReference type="ChEBI" id="CHEBI:57856"/>
        <dbReference type="ChEBI" id="CHEBI:59789"/>
        <dbReference type="ChEBI" id="CHEBI:74411"/>
        <dbReference type="ChEBI" id="CHEBI:74493"/>
        <dbReference type="EC" id="2.1.1.182"/>
    </reaction>
</comment>
<dbReference type="InterPro" id="IPR020598">
    <property type="entry name" value="rRNA_Ade_methylase_Trfase_N"/>
</dbReference>
<dbReference type="PROSITE" id="PS01131">
    <property type="entry name" value="RRNA_A_DIMETH"/>
    <property type="match status" value="1"/>
</dbReference>
<feature type="binding site" evidence="7 8">
    <location>
        <position position="100"/>
    </location>
    <ligand>
        <name>S-adenosyl-L-methionine</name>
        <dbReference type="ChEBI" id="CHEBI:59789"/>
    </ligand>
</feature>
<dbReference type="InterPro" id="IPR011530">
    <property type="entry name" value="rRNA_adenine_dimethylase"/>
</dbReference>
<keyword evidence="2 7" id="KW-0698">rRNA processing</keyword>
<dbReference type="EC" id="2.1.1.182" evidence="7"/>
<dbReference type="Gene3D" id="3.40.50.150">
    <property type="entry name" value="Vaccinia Virus protein VP39"/>
    <property type="match status" value="1"/>
</dbReference>
<dbReference type="AlphaFoldDB" id="A0AAE7JNJ1"/>
<sequence length="279" mass="32085">MLVFFSYNLLMIRAKKKFGQNFLKDSVLLDKIIQAIPKEIFSDKDCDLVEIGAGLGDLTKKLLEISKVKSYEIDEDLFIFLNQTFKKEIDEKKLILTLGDALKIWDKISQKNYFLVANLPYYVATNIMLKAVDDPNCLGFIVMIQREVALKFCGFSGSNSLSLITSLNGEIKALFDVPPSSFEPEPKVMSSVVKFSKFDNFNELDKINHESYKDFLKTCFLSPRKTLFKNLSSKIDKEILKKCFEELNLDQNLRAHQLNNTLIVKIFNYLKVRNGKKSK</sequence>
<keyword evidence="5 7" id="KW-0949">S-adenosyl-L-methionine</keyword>
<comment type="subcellular location">
    <subcellularLocation>
        <location evidence="7">Cytoplasm</location>
    </subcellularLocation>
</comment>
<comment type="function">
    <text evidence="7">Specifically dimethylates two adjacent adenosines (A1518 and A1519) in the loop of a conserved hairpin near the 3'-end of 16S rRNA in the 30S particle. May play a critical role in biogenesis of 30S subunits.</text>
</comment>
<evidence type="ECO:0000256" key="2">
    <source>
        <dbReference type="ARBA" id="ARBA00022552"/>
    </source>
</evidence>
<dbReference type="Proteomes" id="UP000509722">
    <property type="component" value="Chromosome"/>
</dbReference>
<dbReference type="InterPro" id="IPR020596">
    <property type="entry name" value="rRNA_Ade_Mease_Trfase_CS"/>
</dbReference>
<proteinExistence type="inferred from homology"/>
<evidence type="ECO:0000259" key="9">
    <source>
        <dbReference type="SMART" id="SM00650"/>
    </source>
</evidence>
<reference evidence="10 11" key="1">
    <citation type="submission" date="2020-05" db="EMBL/GenBank/DDBJ databases">
        <title>Complete genome sequencing of Campylobacter and Arcobacter type strains.</title>
        <authorList>
            <person name="Miller W.G."/>
            <person name="Yee E."/>
        </authorList>
    </citation>
    <scope>NUCLEOTIDE SEQUENCE [LARGE SCALE GENOMIC DNA]</scope>
    <source>
        <strain evidence="10 11">LMG 6451</strain>
    </source>
</reference>
<organism evidence="10 11">
    <name type="scientific">Campylobacter ureolyticus</name>
    <dbReference type="NCBI Taxonomy" id="827"/>
    <lineage>
        <taxon>Bacteria</taxon>
        <taxon>Pseudomonadati</taxon>
        <taxon>Campylobacterota</taxon>
        <taxon>Epsilonproteobacteria</taxon>
        <taxon>Campylobacterales</taxon>
        <taxon>Campylobacteraceae</taxon>
        <taxon>Campylobacter</taxon>
    </lineage>
</organism>
<dbReference type="PROSITE" id="PS51689">
    <property type="entry name" value="SAM_RNA_A_N6_MT"/>
    <property type="match status" value="1"/>
</dbReference>
<evidence type="ECO:0000256" key="4">
    <source>
        <dbReference type="ARBA" id="ARBA00022679"/>
    </source>
</evidence>
<comment type="similarity">
    <text evidence="7">Belongs to the class I-like SAM-binding methyltransferase superfamily. rRNA adenine N(6)-methyltransferase family. RsmA subfamily.</text>
</comment>
<dbReference type="GO" id="GO:0052908">
    <property type="term" value="F:16S rRNA (adenine(1518)-N(6)/adenine(1519)-N(6))-dimethyltransferase activity"/>
    <property type="evidence" value="ECO:0007669"/>
    <property type="project" value="UniProtKB-EC"/>
</dbReference>
<keyword evidence="3 7" id="KW-0489">Methyltransferase</keyword>
<dbReference type="PANTHER" id="PTHR11727">
    <property type="entry name" value="DIMETHYLADENOSINE TRANSFERASE"/>
    <property type="match status" value="1"/>
</dbReference>
<dbReference type="Pfam" id="PF00398">
    <property type="entry name" value="RrnaAD"/>
    <property type="match status" value="1"/>
</dbReference>
<evidence type="ECO:0000256" key="1">
    <source>
        <dbReference type="ARBA" id="ARBA00022490"/>
    </source>
</evidence>
<evidence type="ECO:0000256" key="6">
    <source>
        <dbReference type="ARBA" id="ARBA00022884"/>
    </source>
</evidence>